<gene>
    <name evidence="7" type="ORF">I5U67_07915</name>
</gene>
<comment type="subcellular location">
    <subcellularLocation>
        <location evidence="1 4">Bacterial flagellum basal body</location>
    </subcellularLocation>
</comment>
<name>A0A6B8J0Q0_STEMA</name>
<dbReference type="InterPro" id="IPR020013">
    <property type="entry name" value="Flagellar_FlgE/F/G"/>
</dbReference>
<dbReference type="GO" id="GO:0071978">
    <property type="term" value="P:bacterial-type flagellum-dependent swarming motility"/>
    <property type="evidence" value="ECO:0007669"/>
    <property type="project" value="TreeGrafter"/>
</dbReference>
<keyword evidence="7" id="KW-0969">Cilium</keyword>
<organism evidence="7 8">
    <name type="scientific">Stenotrophomonas maltophilia</name>
    <name type="common">Pseudomonas maltophilia</name>
    <name type="synonym">Xanthomonas maltophilia</name>
    <dbReference type="NCBI Taxonomy" id="40324"/>
    <lineage>
        <taxon>Bacteria</taxon>
        <taxon>Pseudomonadati</taxon>
        <taxon>Pseudomonadota</taxon>
        <taxon>Gammaproteobacteria</taxon>
        <taxon>Lysobacterales</taxon>
        <taxon>Lysobacteraceae</taxon>
        <taxon>Stenotrophomonas</taxon>
        <taxon>Stenotrophomonas maltophilia group</taxon>
    </lineage>
</organism>
<dbReference type="AlphaFoldDB" id="A0A6B8J0Q0"/>
<dbReference type="PANTHER" id="PTHR30435">
    <property type="entry name" value="FLAGELLAR PROTEIN"/>
    <property type="match status" value="1"/>
</dbReference>
<dbReference type="NCBIfam" id="TIGR03506">
    <property type="entry name" value="FlgEFG_subfam"/>
    <property type="match status" value="1"/>
</dbReference>
<proteinExistence type="inferred from homology"/>
<evidence type="ECO:0000256" key="1">
    <source>
        <dbReference type="ARBA" id="ARBA00004117"/>
    </source>
</evidence>
<sequence>MTDTLEAISRSLAAEVRTLATISQNVANAHTPGYRALRTAPDFAAQAGLRTVADQRDGGLAQTGRALDLALRGEGFFVVEREGRAMLARSGALRIGEAGQLMTANGEAVVGSAGPIMIPGGQAASVRVDGDGRLWVEEQEVGQLRLVATADPAAVSPLGAGTYEYSGELHPWEGKVVQGALERANVEAADEMLRLMETTRHIDSVRRAISTYDQMLDRGINNLGNN</sequence>
<protein>
    <submittedName>
        <fullName evidence="7">Flagellar hook basal-body protein</fullName>
    </submittedName>
</protein>
<dbReference type="RefSeq" id="WP_154262673.1">
    <property type="nucleotide sequence ID" value="NZ_CP040438.1"/>
</dbReference>
<evidence type="ECO:0000256" key="3">
    <source>
        <dbReference type="ARBA" id="ARBA00023143"/>
    </source>
</evidence>
<dbReference type="PANTHER" id="PTHR30435:SF19">
    <property type="entry name" value="FLAGELLAR BASAL-BODY ROD PROTEIN FLGG"/>
    <property type="match status" value="1"/>
</dbReference>
<evidence type="ECO:0000313" key="8">
    <source>
        <dbReference type="Proteomes" id="UP000625930"/>
    </source>
</evidence>
<reference evidence="7" key="1">
    <citation type="submission" date="2020-11" db="EMBL/GenBank/DDBJ databases">
        <title>Enhanced detection system for hospital associated transmission using whole genome sequencing surveillance.</title>
        <authorList>
            <person name="Harrison L.H."/>
            <person name="Van Tyne D."/>
            <person name="Marsh J.W."/>
            <person name="Griffith M.P."/>
            <person name="Snyder D.J."/>
            <person name="Cooper V.S."/>
            <person name="Mustapha M."/>
        </authorList>
    </citation>
    <scope>NUCLEOTIDE SEQUENCE</scope>
    <source>
        <strain evidence="7">STEN00091</strain>
    </source>
</reference>
<dbReference type="Pfam" id="PF22692">
    <property type="entry name" value="LlgE_F_G_D1"/>
    <property type="match status" value="1"/>
</dbReference>
<dbReference type="InterPro" id="IPR053967">
    <property type="entry name" value="LlgE_F_G-like_D1"/>
</dbReference>
<accession>A0A6B8J0Q0</accession>
<dbReference type="GO" id="GO:0009425">
    <property type="term" value="C:bacterial-type flagellum basal body"/>
    <property type="evidence" value="ECO:0007669"/>
    <property type="project" value="UniProtKB-SubCell"/>
</dbReference>
<keyword evidence="3 4" id="KW-0975">Bacterial flagellum</keyword>
<feature type="domain" description="Flagellar hook protein FlgE/F/G-like D1" evidence="6">
    <location>
        <begin position="70"/>
        <end position="134"/>
    </location>
</feature>
<evidence type="ECO:0000313" key="7">
    <source>
        <dbReference type="EMBL" id="MBH1652091.1"/>
    </source>
</evidence>
<comment type="similarity">
    <text evidence="2 4">Belongs to the flagella basal body rod proteins family.</text>
</comment>
<comment type="caution">
    <text evidence="7">The sequence shown here is derived from an EMBL/GenBank/DDBJ whole genome shotgun (WGS) entry which is preliminary data.</text>
</comment>
<evidence type="ECO:0000256" key="4">
    <source>
        <dbReference type="RuleBase" id="RU362116"/>
    </source>
</evidence>
<dbReference type="InterPro" id="IPR037925">
    <property type="entry name" value="FlgE/F/G-like"/>
</dbReference>
<keyword evidence="7" id="KW-0282">Flagellum</keyword>
<dbReference type="SUPFAM" id="SSF117143">
    <property type="entry name" value="Flagellar hook protein flgE"/>
    <property type="match status" value="1"/>
</dbReference>
<dbReference type="Pfam" id="PF06429">
    <property type="entry name" value="Flg_bbr_C"/>
    <property type="match status" value="1"/>
</dbReference>
<dbReference type="InterPro" id="IPR010930">
    <property type="entry name" value="Flg_bb/hook_C_dom"/>
</dbReference>
<feature type="domain" description="Flagellar basal-body/hook protein C-terminal" evidence="5">
    <location>
        <begin position="177"/>
        <end position="222"/>
    </location>
</feature>
<evidence type="ECO:0000256" key="2">
    <source>
        <dbReference type="ARBA" id="ARBA00009677"/>
    </source>
</evidence>
<keyword evidence="7" id="KW-0966">Cell projection</keyword>
<dbReference type="Proteomes" id="UP000625930">
    <property type="component" value="Unassembled WGS sequence"/>
</dbReference>
<dbReference type="EMBL" id="JADUNP010000011">
    <property type="protein sequence ID" value="MBH1652091.1"/>
    <property type="molecule type" value="Genomic_DNA"/>
</dbReference>
<evidence type="ECO:0000259" key="5">
    <source>
        <dbReference type="Pfam" id="PF06429"/>
    </source>
</evidence>
<evidence type="ECO:0000259" key="6">
    <source>
        <dbReference type="Pfam" id="PF22692"/>
    </source>
</evidence>